<proteinExistence type="predicted"/>
<evidence type="ECO:0000313" key="3">
    <source>
        <dbReference type="Proteomes" id="UP000602510"/>
    </source>
</evidence>
<reference evidence="1" key="1">
    <citation type="submission" date="2020-04" db="EMBL/GenBank/DDBJ databases">
        <title>Hybrid Assembly of Korean Phytophthora infestans isolates.</title>
        <authorList>
            <person name="Prokchorchik M."/>
            <person name="Lee Y."/>
            <person name="Seo J."/>
            <person name="Cho J.-H."/>
            <person name="Park Y.-E."/>
            <person name="Jang D.-C."/>
            <person name="Im J.-S."/>
            <person name="Choi J.-G."/>
            <person name="Park H.-J."/>
            <person name="Lee G.-B."/>
            <person name="Lee Y.-G."/>
            <person name="Hong S.-Y."/>
            <person name="Cho K."/>
            <person name="Sohn K.H."/>
        </authorList>
    </citation>
    <scope>NUCLEOTIDE SEQUENCE</scope>
    <source>
        <strain evidence="1">KR_1_A1</strain>
        <strain evidence="2">KR_2_A2</strain>
    </source>
</reference>
<protein>
    <submittedName>
        <fullName evidence="1">Uncharacterized protein</fullName>
    </submittedName>
</protein>
<comment type="caution">
    <text evidence="1">The sequence shown here is derived from an EMBL/GenBank/DDBJ whole genome shotgun (WGS) entry which is preliminary data.</text>
</comment>
<name>A0A833T9Y2_PHYIN</name>
<keyword evidence="3" id="KW-1185">Reference proteome</keyword>
<dbReference type="EMBL" id="JAACNO010003127">
    <property type="protein sequence ID" value="KAF4128353.1"/>
    <property type="molecule type" value="Genomic_DNA"/>
</dbReference>
<evidence type="ECO:0000313" key="1">
    <source>
        <dbReference type="EMBL" id="KAF4036926.1"/>
    </source>
</evidence>
<evidence type="ECO:0000313" key="2">
    <source>
        <dbReference type="EMBL" id="KAF4128353.1"/>
    </source>
</evidence>
<sequence>MQHSDHILFLGQPPILRGAFVYGFNGGGLSVMHFRETGLLDRVRARESEASSMDFSERNVIRSVGAAACRSGLVSALRSLRTFGSQFYRQLIVDTLDTATTVIDRYRGLRNTNEFGRRLVTYWVNKKSCKFCRCPVARDRTAAAAARFDVSRTHEE</sequence>
<gene>
    <name evidence="1" type="ORF">GN244_ATG11018</name>
    <name evidence="2" type="ORF">GN958_ATG22431</name>
</gene>
<accession>A0A833T9Y2</accession>
<organism evidence="1 3">
    <name type="scientific">Phytophthora infestans</name>
    <name type="common">Potato late blight agent</name>
    <name type="synonym">Botrytis infestans</name>
    <dbReference type="NCBI Taxonomy" id="4787"/>
    <lineage>
        <taxon>Eukaryota</taxon>
        <taxon>Sar</taxon>
        <taxon>Stramenopiles</taxon>
        <taxon>Oomycota</taxon>
        <taxon>Peronosporomycetes</taxon>
        <taxon>Peronosporales</taxon>
        <taxon>Peronosporaceae</taxon>
        <taxon>Phytophthora</taxon>
    </lineage>
</organism>
<dbReference type="Proteomes" id="UP000602510">
    <property type="component" value="Unassembled WGS sequence"/>
</dbReference>
<dbReference type="Proteomes" id="UP000704712">
    <property type="component" value="Unassembled WGS sequence"/>
</dbReference>
<dbReference type="EMBL" id="WSZM01000257">
    <property type="protein sequence ID" value="KAF4036926.1"/>
    <property type="molecule type" value="Genomic_DNA"/>
</dbReference>
<dbReference type="AlphaFoldDB" id="A0A833T9Y2"/>